<protein>
    <submittedName>
        <fullName evidence="4">Zn-finger transcription factor</fullName>
    </submittedName>
</protein>
<sequence length="493" mass="56433">MADEKELCDILYDFDIDETIPIVIEAYCGGNQNESNEVLIPNDILEADLESIDFDNIKIKIPNTHPAVVCDEEQEKQKADDSRDAQTDDQPASSKQNQKEVVQYICSACGKMYVRKWYFDKHKCENKLETPQKKRKKNPSGAYISYDIDQVVEANMVQMLCNILESSRDDPINNLAVGSTKTKGNLVADLARSILAVKENQIFKNFAVKHFTEIFEFVSQTDFLKPINREKLWRSVHKTTQKTNDYAGLLDLIKSEFDHKHPVVSTLHQFIVVSTVESMIKFNISDESIDGNEATLDTSEVSIPEKDQQVLHFIAGYLIFALEKKYNRLNRKKNSLVASTVLTFLKSLRVNSFTCSANSFQEWTEISSRGGLVIASDDMFYFIRRVERAVQRILNKDFVMSYDNEDIRDLLDAEISKNRSVSLAWDALSRAIPNQHVKDMLKKQIIDKWVDIRARSFVKTFIQSIRRKLRNESQNNDGGPSAATEVALRKKLS</sequence>
<evidence type="ECO:0000256" key="1">
    <source>
        <dbReference type="PROSITE-ProRule" id="PRU00042"/>
    </source>
</evidence>
<evidence type="ECO:0000259" key="3">
    <source>
        <dbReference type="PROSITE" id="PS50157"/>
    </source>
</evidence>
<dbReference type="PROSITE" id="PS50157">
    <property type="entry name" value="ZINC_FINGER_C2H2_2"/>
    <property type="match status" value="1"/>
</dbReference>
<dbReference type="EMBL" id="GBGP01000133">
    <property type="protein sequence ID" value="JAC85051.1"/>
    <property type="molecule type" value="mRNA"/>
</dbReference>
<proteinExistence type="evidence at transcript level"/>
<evidence type="ECO:0000313" key="4">
    <source>
        <dbReference type="EMBL" id="JAC85051.1"/>
    </source>
</evidence>
<dbReference type="InterPro" id="IPR013087">
    <property type="entry name" value="Znf_C2H2_type"/>
</dbReference>
<name>A0A069DN33_9CNID</name>
<reference evidence="4" key="1">
    <citation type="journal article" date="2014" name="PLoS Genet.">
        <title>Differential Responses to Wnt and PCP Disruption Predict Expression and Developmental Function of Conserved and Novel Genes in a Cnidarian.</title>
        <authorList>
            <person name="Lapebie P."/>
            <person name="Ruggiero A."/>
            <person name="Barreau C."/>
            <person name="Chevalier S."/>
            <person name="Chang P."/>
            <person name="Dru P."/>
            <person name="Houliston E."/>
            <person name="Momose T."/>
        </authorList>
    </citation>
    <scope>NUCLEOTIDE SEQUENCE</scope>
</reference>
<evidence type="ECO:0000256" key="2">
    <source>
        <dbReference type="SAM" id="MobiDB-lite"/>
    </source>
</evidence>
<accession>A0A069DN33</accession>
<feature type="region of interest" description="Disordered" evidence="2">
    <location>
        <begin position="471"/>
        <end position="493"/>
    </location>
</feature>
<dbReference type="AlphaFoldDB" id="A0A069DN33"/>
<organism evidence="4">
    <name type="scientific">Clytia hemisphaerica</name>
    <dbReference type="NCBI Taxonomy" id="252671"/>
    <lineage>
        <taxon>Eukaryota</taxon>
        <taxon>Metazoa</taxon>
        <taxon>Cnidaria</taxon>
        <taxon>Hydrozoa</taxon>
        <taxon>Hydroidolina</taxon>
        <taxon>Leptothecata</taxon>
        <taxon>Obeliida</taxon>
        <taxon>Clytiidae</taxon>
        <taxon>Clytia</taxon>
    </lineage>
</organism>
<feature type="compositionally biased region" description="Basic and acidic residues" evidence="2">
    <location>
        <begin position="75"/>
        <end position="86"/>
    </location>
</feature>
<keyword evidence="1" id="KW-0862">Zinc</keyword>
<feature type="domain" description="C2H2-type" evidence="3">
    <location>
        <begin position="104"/>
        <end position="131"/>
    </location>
</feature>
<feature type="region of interest" description="Disordered" evidence="2">
    <location>
        <begin position="69"/>
        <end position="96"/>
    </location>
</feature>
<keyword evidence="1" id="KW-0863">Zinc-finger</keyword>
<keyword evidence="1" id="KW-0479">Metal-binding</keyword>
<dbReference type="GO" id="GO:0008270">
    <property type="term" value="F:zinc ion binding"/>
    <property type="evidence" value="ECO:0007669"/>
    <property type="project" value="UniProtKB-KW"/>
</dbReference>